<feature type="transmembrane region" description="Helical" evidence="6">
    <location>
        <begin position="626"/>
        <end position="648"/>
    </location>
</feature>
<dbReference type="RefSeq" id="WP_002886728.1">
    <property type="nucleotide sequence ID" value="NZ_AP031488.1"/>
</dbReference>
<keyword evidence="2" id="KW-0964">Secreted</keyword>
<keyword evidence="6" id="KW-1133">Transmembrane helix</keyword>
<dbReference type="Pfam" id="PF00746">
    <property type="entry name" value="Gram_pos_anchor"/>
    <property type="match status" value="1"/>
</dbReference>
<accession>A0AB37CPQ7</accession>
<evidence type="ECO:0000259" key="8">
    <source>
        <dbReference type="PROSITE" id="PS50847"/>
    </source>
</evidence>
<dbReference type="SUPFAM" id="SSF74914">
    <property type="entry name" value="V-region of surface antigen I/II (SA I/II, PAC)"/>
    <property type="match status" value="1"/>
</dbReference>
<feature type="chain" id="PRO_5044272076" evidence="7">
    <location>
        <begin position="27"/>
        <end position="652"/>
    </location>
</feature>
<dbReference type="Pfam" id="PF08363">
    <property type="entry name" value="GbpC"/>
    <property type="match status" value="1"/>
</dbReference>
<dbReference type="EMBL" id="CP040804">
    <property type="protein sequence ID" value="QEM33191.1"/>
    <property type="molecule type" value="Genomic_DNA"/>
</dbReference>
<feature type="region of interest" description="Disordered" evidence="5">
    <location>
        <begin position="572"/>
        <end position="621"/>
    </location>
</feature>
<dbReference type="InterPro" id="IPR019931">
    <property type="entry name" value="LPXTG_anchor"/>
</dbReference>
<organism evidence="9 10">
    <name type="scientific">Streptococcus salivarius</name>
    <dbReference type="NCBI Taxonomy" id="1304"/>
    <lineage>
        <taxon>Bacteria</taxon>
        <taxon>Bacillati</taxon>
        <taxon>Bacillota</taxon>
        <taxon>Bacilli</taxon>
        <taxon>Lactobacillales</taxon>
        <taxon>Streptococcaceae</taxon>
        <taxon>Streptococcus</taxon>
    </lineage>
</organism>
<evidence type="ECO:0000256" key="3">
    <source>
        <dbReference type="ARBA" id="ARBA00022729"/>
    </source>
</evidence>
<keyword evidence="6" id="KW-0472">Membrane</keyword>
<dbReference type="InterPro" id="IPR036234">
    <property type="entry name" value="SA_I/II_PAC_V_sf"/>
</dbReference>
<evidence type="ECO:0000256" key="7">
    <source>
        <dbReference type="SAM" id="SignalP"/>
    </source>
</evidence>
<dbReference type="Proteomes" id="UP000322622">
    <property type="component" value="Chromosome"/>
</dbReference>
<evidence type="ECO:0000256" key="5">
    <source>
        <dbReference type="SAM" id="MobiDB-lite"/>
    </source>
</evidence>
<evidence type="ECO:0000313" key="10">
    <source>
        <dbReference type="Proteomes" id="UP000322622"/>
    </source>
</evidence>
<dbReference type="InterPro" id="IPR013574">
    <property type="entry name" value="Glucan-bd_C/Surface_Ag-I/II_V"/>
</dbReference>
<dbReference type="NCBIfam" id="TIGR01167">
    <property type="entry name" value="LPXTG_anchor"/>
    <property type="match status" value="1"/>
</dbReference>
<dbReference type="Gene3D" id="2.60.530.10">
    <property type="entry name" value="Major cell-surface adhesin PAc"/>
    <property type="match status" value="1"/>
</dbReference>
<keyword evidence="1" id="KW-0134">Cell wall</keyword>
<sequence>MKVNPFKTTLYSSVLLAGLAATSVAAADEAKDVTATTDADATVSNTAAESSANLVKTTGDAAVVTTVPGTEEKTTTETDTTVKTTTKAIAEVSNPDFDNAVKAATMTAAASKDSADVKAVQDQAARDAQEASNTVVSENKLTREEADAALTSAKANVVATGGFTATEEAGVKHTSVEAANNDNKVQTTALTTAVSEYKQKLADYKTQLDKYYQDVLAYAAWEKSYKEYTGGTTARLLTKGLAENATGLIYKTESDATMTVENSAGSVDYLDKTIQSGHSVDEILEQFNTSRYIPSDFSAANGTQYTINADGEYTEDVWLKMATGQTLTVTYNNINGTSFNGTPVKKIVATYTLVETPSTDGSAIVKLYHDPTKTLFIGSQTDDTNKKLHVKMNLNFFDSESSVTPLDLSKNGSVLSISSLNHWNTELGNHIEKVGLNGNEYVQIPGSSITLHEDGYAYATNDNEFVANGSRFNSDPTVDPTTGEVTDEGWDAINSDGTPRTKNAYYGAAATIFKGEPMDFIAGGNNLNVPIAYWFATDSSVIVPELPEEPNKPVLPNTVSAKVTYHKNFVSVEETTEKPKPQVPTTPAEPTPGKPVTSTSVPVIPTSVPVKEEAPTLPATGEKSTAASVAAGAAMVTSALALFGISTYKRKH</sequence>
<feature type="domain" description="Gram-positive cocci surface proteins LPxTG" evidence="8">
    <location>
        <begin position="617"/>
        <end position="652"/>
    </location>
</feature>
<evidence type="ECO:0000256" key="1">
    <source>
        <dbReference type="ARBA" id="ARBA00022512"/>
    </source>
</evidence>
<feature type="compositionally biased region" description="Pro residues" evidence="5">
    <location>
        <begin position="581"/>
        <end position="593"/>
    </location>
</feature>
<keyword evidence="4" id="KW-0572">Peptidoglycan-anchor</keyword>
<keyword evidence="6" id="KW-0812">Transmembrane</keyword>
<feature type="compositionally biased region" description="Low complexity" evidence="5">
    <location>
        <begin position="595"/>
        <end position="609"/>
    </location>
</feature>
<evidence type="ECO:0000256" key="6">
    <source>
        <dbReference type="SAM" id="Phobius"/>
    </source>
</evidence>
<evidence type="ECO:0000313" key="9">
    <source>
        <dbReference type="EMBL" id="QEM33191.1"/>
    </source>
</evidence>
<keyword evidence="3 7" id="KW-0732">Signal</keyword>
<reference evidence="9 10" key="1">
    <citation type="submission" date="2019-06" db="EMBL/GenBank/DDBJ databases">
        <title>Complete genome sequence of Streptococcus salivarius LAB813.</title>
        <authorList>
            <person name="Levesque C.M."/>
            <person name="Gong S.-G."/>
            <person name="Dufour D."/>
            <person name="Barbour A."/>
        </authorList>
    </citation>
    <scope>NUCLEOTIDE SEQUENCE [LARGE SCALE GENOMIC DNA]</scope>
    <source>
        <strain evidence="9 10">LAB813</strain>
    </source>
</reference>
<gene>
    <name evidence="9" type="ORF">FHI56_09970</name>
</gene>
<evidence type="ECO:0000256" key="2">
    <source>
        <dbReference type="ARBA" id="ARBA00022525"/>
    </source>
</evidence>
<dbReference type="AlphaFoldDB" id="A0AB37CPQ7"/>
<name>A0AB37CPQ7_STRSL</name>
<evidence type="ECO:0000256" key="4">
    <source>
        <dbReference type="ARBA" id="ARBA00023088"/>
    </source>
</evidence>
<dbReference type="PROSITE" id="PS50847">
    <property type="entry name" value="GRAM_POS_ANCHORING"/>
    <property type="match status" value="1"/>
</dbReference>
<proteinExistence type="predicted"/>
<feature type="signal peptide" evidence="7">
    <location>
        <begin position="1"/>
        <end position="26"/>
    </location>
</feature>
<protein>
    <submittedName>
        <fullName evidence="9">LPXTG cell wall anchor domain-containing protein</fullName>
    </submittedName>
</protein>